<reference evidence="2 3" key="1">
    <citation type="submission" date="2020-08" db="EMBL/GenBank/DDBJ databases">
        <title>Genomic Encyclopedia of Type Strains, Phase IV (KMG-V): Genome sequencing to study the core and pangenomes of soil and plant-associated prokaryotes.</title>
        <authorList>
            <person name="Whitman W."/>
        </authorList>
    </citation>
    <scope>NUCLEOTIDE SEQUENCE [LARGE SCALE GENOMIC DNA]</scope>
    <source>
        <strain evidence="2 3">ANJLi2</strain>
    </source>
</reference>
<accession>A0ABR6PL49</accession>
<organism evidence="2 3">
    <name type="scientific">Mucilaginibacter lappiensis</name>
    <dbReference type="NCBI Taxonomy" id="354630"/>
    <lineage>
        <taxon>Bacteria</taxon>
        <taxon>Pseudomonadati</taxon>
        <taxon>Bacteroidota</taxon>
        <taxon>Sphingobacteriia</taxon>
        <taxon>Sphingobacteriales</taxon>
        <taxon>Sphingobacteriaceae</taxon>
        <taxon>Mucilaginibacter</taxon>
    </lineage>
</organism>
<sequence>MKTLLIICAAIALLSSCSTYQMNTLSSTNTVHNEQTGEFKLENDSVKILYSFAGENVPIRINIYNKLNEPIYADWERSAFVMNKKSTSYADGVLQVNGTVSSTSIGRGIRYSDGSINAQVTLPQNLTFIPPHSQINKTITNVDSREFQYIADTLFAKSEVPSGFGGNDLKVKMAKFEKDNSPLVFKSYLTLYTLNNSVQKLITYQNDFYVSEAFRSSLGPENFANFGDNRGDHFYIKVTD</sequence>
<dbReference type="Proteomes" id="UP000541583">
    <property type="component" value="Unassembled WGS sequence"/>
</dbReference>
<proteinExistence type="predicted"/>
<dbReference type="RefSeq" id="WP_076374028.1">
    <property type="nucleotide sequence ID" value="NZ_FTMG01000007.1"/>
</dbReference>
<evidence type="ECO:0000313" key="2">
    <source>
        <dbReference type="EMBL" id="MBB6110495.1"/>
    </source>
</evidence>
<keyword evidence="3" id="KW-1185">Reference proteome</keyword>
<protein>
    <submittedName>
        <fullName evidence="2">Uncharacterized protein</fullName>
    </submittedName>
</protein>
<gene>
    <name evidence="2" type="ORF">HDF23_003254</name>
</gene>
<feature type="signal peptide" evidence="1">
    <location>
        <begin position="1"/>
        <end position="20"/>
    </location>
</feature>
<evidence type="ECO:0000313" key="3">
    <source>
        <dbReference type="Proteomes" id="UP000541583"/>
    </source>
</evidence>
<keyword evidence="1" id="KW-0732">Signal</keyword>
<feature type="chain" id="PRO_5045991135" evidence="1">
    <location>
        <begin position="21"/>
        <end position="240"/>
    </location>
</feature>
<comment type="caution">
    <text evidence="2">The sequence shown here is derived from an EMBL/GenBank/DDBJ whole genome shotgun (WGS) entry which is preliminary data.</text>
</comment>
<name>A0ABR6PL49_9SPHI</name>
<evidence type="ECO:0000256" key="1">
    <source>
        <dbReference type="SAM" id="SignalP"/>
    </source>
</evidence>
<dbReference type="EMBL" id="JACHCB010000008">
    <property type="protein sequence ID" value="MBB6110495.1"/>
    <property type="molecule type" value="Genomic_DNA"/>
</dbReference>
<dbReference type="PROSITE" id="PS51257">
    <property type="entry name" value="PROKAR_LIPOPROTEIN"/>
    <property type="match status" value="1"/>
</dbReference>